<evidence type="ECO:0000256" key="2">
    <source>
        <dbReference type="ARBA" id="ARBA00022729"/>
    </source>
</evidence>
<feature type="compositionally biased region" description="Polar residues" evidence="4">
    <location>
        <begin position="133"/>
        <end position="158"/>
    </location>
</feature>
<dbReference type="GO" id="GO:0008010">
    <property type="term" value="F:structural constituent of chitin-based larval cuticle"/>
    <property type="evidence" value="ECO:0007669"/>
    <property type="project" value="TreeGrafter"/>
</dbReference>
<evidence type="ECO:0000256" key="5">
    <source>
        <dbReference type="SAM" id="SignalP"/>
    </source>
</evidence>
<reference evidence="6 7" key="1">
    <citation type="submission" date="2023-11" db="EMBL/GenBank/DDBJ databases">
        <authorList>
            <person name="Okamura Y."/>
        </authorList>
    </citation>
    <scope>NUCLEOTIDE SEQUENCE [LARGE SCALE GENOMIC DNA]</scope>
</reference>
<dbReference type="PROSITE" id="PS00233">
    <property type="entry name" value="CHIT_BIND_RR_1"/>
    <property type="match status" value="1"/>
</dbReference>
<dbReference type="GO" id="GO:0062129">
    <property type="term" value="C:chitin-based extracellular matrix"/>
    <property type="evidence" value="ECO:0007669"/>
    <property type="project" value="TreeGrafter"/>
</dbReference>
<gene>
    <name evidence="6" type="ORF">LNINA_LOCUS12599</name>
</gene>
<dbReference type="AlphaFoldDB" id="A0AAV1JYX7"/>
<name>A0AAV1JYX7_9NEOP</name>
<dbReference type="Proteomes" id="UP001497472">
    <property type="component" value="Unassembled WGS sequence"/>
</dbReference>
<sequence length="599" mass="66787">MVPARAICVALFIACLTNVATGVDKYTDGNRPYEFGFTIDGEQHRHEKKDENGIIMGEFGFITADGVYHVTVYATDEQGRFKILSMKNIRVKPYPTAANQNARTGHSLSLTNLPKESDDTKKSNKTPDIAPPQSRTTQNLSNQNLNPAVDNPNTQNKQIAPLGPRPPASPAKSCSHCSLPTTTTLAPTKIESEQYNSNDQSSNYNVGYQNTPISREEENNYASSQQGGHTTSSDRLEKSINREISLPKELEPPIPSNEDVSTNKQIFENTGSVKQVINKHSEEQSIPNTYSTNTYSQAPNTPFNNAQNTLSSQQGTAINTPLSHQELEQISENNSKDAENQSRDQNSDSDQGQNGYKNNPQLFSNQPGNVEDDTAIGKAPVGFQPQKHGLSDVTPNHDKEIVTENRNNYADNESKAGEREANEPAKITSGERNAKAYEPNFEPQNALLRTNLNVFNTTQEAPKTPELISAQMQIVDRDTDIYHKSPGESDGLPEGVTKDFMMRVLYVFNYTVGFHGHYEKGFADGSKQGYYYVTGRNGVRTRVDYEADEKGFRPKISQDVLDLLSDDVPKPETEKEPKYGLKSYEFKWFYFPVGDKERR</sequence>
<feature type="compositionally biased region" description="Basic and acidic residues" evidence="4">
    <location>
        <begin position="334"/>
        <end position="346"/>
    </location>
</feature>
<evidence type="ECO:0000256" key="1">
    <source>
        <dbReference type="ARBA" id="ARBA00022460"/>
    </source>
</evidence>
<proteinExistence type="predicted"/>
<protein>
    <submittedName>
        <fullName evidence="6">Uncharacterized protein</fullName>
    </submittedName>
</protein>
<comment type="caution">
    <text evidence="6">The sequence shown here is derived from an EMBL/GenBank/DDBJ whole genome shotgun (WGS) entry which is preliminary data.</text>
</comment>
<dbReference type="InterPro" id="IPR000618">
    <property type="entry name" value="Insect_cuticle"/>
</dbReference>
<evidence type="ECO:0000313" key="7">
    <source>
        <dbReference type="Proteomes" id="UP001497472"/>
    </source>
</evidence>
<feature type="region of interest" description="Disordered" evidence="4">
    <location>
        <begin position="332"/>
        <end position="427"/>
    </location>
</feature>
<feature type="chain" id="PRO_5043415702" evidence="5">
    <location>
        <begin position="23"/>
        <end position="599"/>
    </location>
</feature>
<keyword evidence="2 5" id="KW-0732">Signal</keyword>
<organism evidence="6 7">
    <name type="scientific">Leptosia nina</name>
    <dbReference type="NCBI Taxonomy" id="320188"/>
    <lineage>
        <taxon>Eukaryota</taxon>
        <taxon>Metazoa</taxon>
        <taxon>Ecdysozoa</taxon>
        <taxon>Arthropoda</taxon>
        <taxon>Hexapoda</taxon>
        <taxon>Insecta</taxon>
        <taxon>Pterygota</taxon>
        <taxon>Neoptera</taxon>
        <taxon>Endopterygota</taxon>
        <taxon>Lepidoptera</taxon>
        <taxon>Glossata</taxon>
        <taxon>Ditrysia</taxon>
        <taxon>Papilionoidea</taxon>
        <taxon>Pieridae</taxon>
        <taxon>Pierinae</taxon>
        <taxon>Leptosia</taxon>
    </lineage>
</organism>
<dbReference type="InterPro" id="IPR031311">
    <property type="entry name" value="CHIT_BIND_RR_consensus"/>
</dbReference>
<dbReference type="InterPro" id="IPR050468">
    <property type="entry name" value="Cuticle_Struct_Prot"/>
</dbReference>
<evidence type="ECO:0000256" key="3">
    <source>
        <dbReference type="PROSITE-ProRule" id="PRU00497"/>
    </source>
</evidence>
<evidence type="ECO:0000256" key="4">
    <source>
        <dbReference type="SAM" id="MobiDB-lite"/>
    </source>
</evidence>
<dbReference type="EMBL" id="CAVLEF010000225">
    <property type="protein sequence ID" value="CAK1553628.1"/>
    <property type="molecule type" value="Genomic_DNA"/>
</dbReference>
<feature type="compositionally biased region" description="Polar residues" evidence="4">
    <location>
        <begin position="220"/>
        <end position="231"/>
    </location>
</feature>
<feature type="region of interest" description="Disordered" evidence="4">
    <location>
        <begin position="95"/>
        <end position="181"/>
    </location>
</feature>
<dbReference type="Pfam" id="PF00379">
    <property type="entry name" value="Chitin_bind_4"/>
    <property type="match status" value="2"/>
</dbReference>
<feature type="compositionally biased region" description="Polar residues" evidence="4">
    <location>
        <begin position="348"/>
        <end position="368"/>
    </location>
</feature>
<feature type="region of interest" description="Disordered" evidence="4">
    <location>
        <begin position="218"/>
        <end position="237"/>
    </location>
</feature>
<feature type="compositionally biased region" description="Polar residues" evidence="4">
    <location>
        <begin position="97"/>
        <end position="114"/>
    </location>
</feature>
<feature type="signal peptide" evidence="5">
    <location>
        <begin position="1"/>
        <end position="22"/>
    </location>
</feature>
<feature type="compositionally biased region" description="Basic and acidic residues" evidence="4">
    <location>
        <begin position="412"/>
        <end position="423"/>
    </location>
</feature>
<dbReference type="PROSITE" id="PS51155">
    <property type="entry name" value="CHIT_BIND_RR_2"/>
    <property type="match status" value="2"/>
</dbReference>
<evidence type="ECO:0000313" key="6">
    <source>
        <dbReference type="EMBL" id="CAK1553628.1"/>
    </source>
</evidence>
<keyword evidence="7" id="KW-1185">Reference proteome</keyword>
<keyword evidence="1 3" id="KW-0193">Cuticle</keyword>
<feature type="region of interest" description="Disordered" evidence="4">
    <location>
        <begin position="284"/>
        <end position="314"/>
    </location>
</feature>
<dbReference type="PANTHER" id="PTHR10380:SF173">
    <property type="entry name" value="CUTICULAR PROTEIN 47EF, ISOFORM C-RELATED"/>
    <property type="match status" value="1"/>
</dbReference>
<accession>A0AAV1JYX7</accession>
<dbReference type="PANTHER" id="PTHR10380">
    <property type="entry name" value="CUTICLE PROTEIN"/>
    <property type="match status" value="1"/>
</dbReference>